<evidence type="ECO:0000313" key="3">
    <source>
        <dbReference type="Proteomes" id="UP001607302"/>
    </source>
</evidence>
<evidence type="ECO:0000313" key="2">
    <source>
        <dbReference type="EMBL" id="KAL2741023.1"/>
    </source>
</evidence>
<accession>A0ABD2C7I9</accession>
<comment type="caution">
    <text evidence="2">The sequence shown here is derived from an EMBL/GenBank/DDBJ whole genome shotgun (WGS) entry which is preliminary data.</text>
</comment>
<reference evidence="2 3" key="1">
    <citation type="journal article" date="2024" name="Ann. Entomol. Soc. Am.">
        <title>Genomic analyses of the southern and eastern yellowjacket wasps (Hymenoptera: Vespidae) reveal evolutionary signatures of social life.</title>
        <authorList>
            <person name="Catto M.A."/>
            <person name="Caine P.B."/>
            <person name="Orr S.E."/>
            <person name="Hunt B.G."/>
            <person name="Goodisman M.A.D."/>
        </authorList>
    </citation>
    <scope>NUCLEOTIDE SEQUENCE [LARGE SCALE GENOMIC DNA]</scope>
    <source>
        <strain evidence="2">233</strain>
        <tissue evidence="2">Head and thorax</tissue>
    </source>
</reference>
<proteinExistence type="predicted"/>
<keyword evidence="3" id="KW-1185">Reference proteome</keyword>
<gene>
    <name evidence="2" type="ORF">V1478_001164</name>
</gene>
<protein>
    <submittedName>
        <fullName evidence="2">Shematrin-like protein 1 isoform X2</fullName>
    </submittedName>
</protein>
<organism evidence="2 3">
    <name type="scientific">Vespula squamosa</name>
    <name type="common">Southern yellow jacket</name>
    <name type="synonym">Wasp</name>
    <dbReference type="NCBI Taxonomy" id="30214"/>
    <lineage>
        <taxon>Eukaryota</taxon>
        <taxon>Metazoa</taxon>
        <taxon>Ecdysozoa</taxon>
        <taxon>Arthropoda</taxon>
        <taxon>Hexapoda</taxon>
        <taxon>Insecta</taxon>
        <taxon>Pterygota</taxon>
        <taxon>Neoptera</taxon>
        <taxon>Endopterygota</taxon>
        <taxon>Hymenoptera</taxon>
        <taxon>Apocrita</taxon>
        <taxon>Aculeata</taxon>
        <taxon>Vespoidea</taxon>
        <taxon>Vespidae</taxon>
        <taxon>Vespinae</taxon>
        <taxon>Vespula</taxon>
    </lineage>
</organism>
<evidence type="ECO:0000256" key="1">
    <source>
        <dbReference type="SAM" id="MobiDB-lite"/>
    </source>
</evidence>
<dbReference type="Proteomes" id="UP001607302">
    <property type="component" value="Unassembled WGS sequence"/>
</dbReference>
<dbReference type="EMBL" id="JAUDFV010000020">
    <property type="protein sequence ID" value="KAL2741023.1"/>
    <property type="molecule type" value="Genomic_DNA"/>
</dbReference>
<name>A0ABD2C7I9_VESSQ</name>
<feature type="region of interest" description="Disordered" evidence="1">
    <location>
        <begin position="28"/>
        <end position="49"/>
    </location>
</feature>
<dbReference type="AlphaFoldDB" id="A0ABD2C7I9"/>
<sequence>MNPYQQGSLVVKEQEKRKLSCIPDCSSTGVQESARLGEDDERPISRPPFFGDAVKTEGYHCVYIYTRLCRQEEGNVRVTRFPTGRGSSTPLSRRVAWKAKRFPVRDLVNGDSLLRIQLQTCTLSISVKKKRT</sequence>